<evidence type="ECO:0000313" key="1">
    <source>
        <dbReference type="EMBL" id="TQV97198.1"/>
    </source>
</evidence>
<sequence length="94" mass="11036">MQWLKYFLQVVMTWSCRLEWAERKHERTKSTANVLARERFRSHCECSSWHDCTSSIRRSRREDASKCASRRTPTSRATMVNPSVVQVACGEIAR</sequence>
<evidence type="ECO:0000313" key="2">
    <source>
        <dbReference type="Proteomes" id="UP000315783"/>
    </source>
</evidence>
<dbReference type="Proteomes" id="UP000315783">
    <property type="component" value="Unassembled WGS sequence"/>
</dbReference>
<dbReference type="EMBL" id="SPUK01000005">
    <property type="protein sequence ID" value="TQV97198.1"/>
    <property type="molecule type" value="Genomic_DNA"/>
</dbReference>
<accession>A0A545V680</accession>
<proteinExistence type="predicted"/>
<dbReference type="AlphaFoldDB" id="A0A545V680"/>
<keyword evidence="2" id="KW-1185">Reference proteome</keyword>
<name>A0A545V680_9HYPO</name>
<gene>
    <name evidence="1" type="ORF">IF1G_04438</name>
</gene>
<comment type="caution">
    <text evidence="1">The sequence shown here is derived from an EMBL/GenBank/DDBJ whole genome shotgun (WGS) entry which is preliminary data.</text>
</comment>
<reference evidence="1 2" key="1">
    <citation type="journal article" date="2019" name="Appl. Microbiol. Biotechnol.">
        <title>Genome sequence of Isaria javanica and comparative genome analysis insights into family S53 peptidase evolution in fungal entomopathogens.</title>
        <authorList>
            <person name="Lin R."/>
            <person name="Zhang X."/>
            <person name="Xin B."/>
            <person name="Zou M."/>
            <person name="Gao Y."/>
            <person name="Qin F."/>
            <person name="Hu Q."/>
            <person name="Xie B."/>
            <person name="Cheng X."/>
        </authorList>
    </citation>
    <scope>NUCLEOTIDE SEQUENCE [LARGE SCALE GENOMIC DNA]</scope>
    <source>
        <strain evidence="1 2">IJ1G</strain>
    </source>
</reference>
<organism evidence="1 2">
    <name type="scientific">Cordyceps javanica</name>
    <dbReference type="NCBI Taxonomy" id="43265"/>
    <lineage>
        <taxon>Eukaryota</taxon>
        <taxon>Fungi</taxon>
        <taxon>Dikarya</taxon>
        <taxon>Ascomycota</taxon>
        <taxon>Pezizomycotina</taxon>
        <taxon>Sordariomycetes</taxon>
        <taxon>Hypocreomycetidae</taxon>
        <taxon>Hypocreales</taxon>
        <taxon>Cordycipitaceae</taxon>
        <taxon>Cordyceps</taxon>
    </lineage>
</organism>
<protein>
    <submittedName>
        <fullName evidence="1">Uncharacterized protein</fullName>
    </submittedName>
</protein>